<dbReference type="Gene3D" id="2.115.10.20">
    <property type="entry name" value="Glycosyl hydrolase domain, family 43"/>
    <property type="match status" value="3"/>
</dbReference>
<gene>
    <name evidence="5" type="ORF">C7378_3339</name>
</gene>
<dbReference type="EMBL" id="SMGK01000007">
    <property type="protein sequence ID" value="TCK70184.1"/>
    <property type="molecule type" value="Genomic_DNA"/>
</dbReference>
<dbReference type="InterPro" id="IPR006311">
    <property type="entry name" value="TAT_signal"/>
</dbReference>
<comment type="caution">
    <text evidence="5">The sequence shown here is derived from an EMBL/GenBank/DDBJ whole genome shotgun (WGS) entry which is preliminary data.</text>
</comment>
<dbReference type="SUPFAM" id="SSF75005">
    <property type="entry name" value="Arabinanase/levansucrase/invertase"/>
    <property type="match status" value="2"/>
</dbReference>
<evidence type="ECO:0000313" key="6">
    <source>
        <dbReference type="Proteomes" id="UP000295210"/>
    </source>
</evidence>
<reference evidence="5 6" key="1">
    <citation type="submission" date="2019-03" db="EMBL/GenBank/DDBJ databases">
        <title>Genomic Encyclopedia of Type Strains, Phase IV (KMG-IV): sequencing the most valuable type-strain genomes for metagenomic binning, comparative biology and taxonomic classification.</title>
        <authorList>
            <person name="Goeker M."/>
        </authorList>
    </citation>
    <scope>NUCLEOTIDE SEQUENCE [LARGE SCALE GENOMIC DNA]</scope>
    <source>
        <strain evidence="5 6">DSM 103428</strain>
    </source>
</reference>
<dbReference type="Proteomes" id="UP000295210">
    <property type="component" value="Unassembled WGS sequence"/>
</dbReference>
<dbReference type="AlphaFoldDB" id="A0A4R1KXU0"/>
<name>A0A4R1KXU0_9BACT</name>
<feature type="domain" description="Glycosyl hydrolase family 32 N-terminal" evidence="4">
    <location>
        <begin position="160"/>
        <end position="294"/>
    </location>
</feature>
<dbReference type="GO" id="GO:0016798">
    <property type="term" value="F:hydrolase activity, acting on glycosyl bonds"/>
    <property type="evidence" value="ECO:0007669"/>
    <property type="project" value="UniProtKB-KW"/>
</dbReference>
<dbReference type="InterPro" id="IPR023296">
    <property type="entry name" value="Glyco_hydro_beta-prop_sf"/>
</dbReference>
<comment type="similarity">
    <text evidence="1">Belongs to the glycosyl hydrolase 32 family.</text>
</comment>
<evidence type="ECO:0000313" key="5">
    <source>
        <dbReference type="EMBL" id="TCK70184.1"/>
    </source>
</evidence>
<dbReference type="Pfam" id="PF00251">
    <property type="entry name" value="Glyco_hydro_32N"/>
    <property type="match status" value="1"/>
</dbReference>
<proteinExistence type="inferred from homology"/>
<dbReference type="PANTHER" id="PTHR35279">
    <property type="match status" value="1"/>
</dbReference>
<organism evidence="5 6">
    <name type="scientific">Acidipila rosea</name>
    <dbReference type="NCBI Taxonomy" id="768535"/>
    <lineage>
        <taxon>Bacteria</taxon>
        <taxon>Pseudomonadati</taxon>
        <taxon>Acidobacteriota</taxon>
        <taxon>Terriglobia</taxon>
        <taxon>Terriglobales</taxon>
        <taxon>Acidobacteriaceae</taxon>
        <taxon>Acidipila</taxon>
    </lineage>
</organism>
<sequence>MSAFLSRRSFLRDTGTLLTASALSQRAFGRQPGAGKHAVPTPHALQTPYKLNRLVLEKSPIAGDFDDKFVDCPFVFHHEGGFRMTYIGFDGKGYQTGLATSPDLVNWSRVACILRRQPDSPVFRYNIAMMWIVRENNAMGAGNLKKIHGRYLGAWHAYPNPGMEAGPAVIGLCWSDDLIHWELEQPCLRPDDPDATAWERGGLYKPCLVESDGTFYLFYNAKTVDLPRSEGGGWHEQTGLATSNDLRHWTRSPLNPVIANGPAGSWDDRFASDPCAVLWKNQWAVFYYGLSSRDGKARDLLALGRQPDHLHKTDSILVDAGPPGSVDDDYAHKPSVIAWNGDFYHFYTAVSGKYPNDIRGISVARSRPWA</sequence>
<keyword evidence="2 5" id="KW-0378">Hydrolase</keyword>
<dbReference type="PROSITE" id="PS51318">
    <property type="entry name" value="TAT"/>
    <property type="match status" value="1"/>
</dbReference>
<evidence type="ECO:0000256" key="2">
    <source>
        <dbReference type="ARBA" id="ARBA00022801"/>
    </source>
</evidence>
<evidence type="ECO:0000256" key="1">
    <source>
        <dbReference type="ARBA" id="ARBA00009902"/>
    </source>
</evidence>
<evidence type="ECO:0000256" key="3">
    <source>
        <dbReference type="ARBA" id="ARBA00023295"/>
    </source>
</evidence>
<dbReference type="RefSeq" id="WP_131999137.1">
    <property type="nucleotide sequence ID" value="NZ_SMGK01000007.1"/>
</dbReference>
<accession>A0A4R1KXU0</accession>
<evidence type="ECO:0000259" key="4">
    <source>
        <dbReference type="Pfam" id="PF00251"/>
    </source>
</evidence>
<protein>
    <submittedName>
        <fullName evidence="5">Glycosyl hydrolase family 32</fullName>
    </submittedName>
</protein>
<keyword evidence="3" id="KW-0326">Glycosidase</keyword>
<dbReference type="OrthoDB" id="9759709at2"/>
<keyword evidence="6" id="KW-1185">Reference proteome</keyword>
<dbReference type="PANTHER" id="PTHR35279:SF1">
    <property type="entry name" value="ARABINANASE_LEVANSUCRASE_INVERTASE"/>
    <property type="match status" value="1"/>
</dbReference>
<dbReference type="InterPro" id="IPR013148">
    <property type="entry name" value="Glyco_hydro_32_N"/>
</dbReference>